<comment type="similarity">
    <text evidence="4">Belongs to the methyl-accepting chemotaxis (MCP) protein family.</text>
</comment>
<feature type="compositionally biased region" description="Basic residues" evidence="7">
    <location>
        <begin position="548"/>
        <end position="558"/>
    </location>
</feature>
<dbReference type="SMART" id="SM00283">
    <property type="entry name" value="MA"/>
    <property type="match status" value="1"/>
</dbReference>
<evidence type="ECO:0000256" key="4">
    <source>
        <dbReference type="ARBA" id="ARBA00029447"/>
    </source>
</evidence>
<evidence type="ECO:0000259" key="8">
    <source>
        <dbReference type="PROSITE" id="PS50111"/>
    </source>
</evidence>
<name>A0A3G2R8F6_9FIRM</name>
<evidence type="ECO:0000313" key="10">
    <source>
        <dbReference type="Proteomes" id="UP000280960"/>
    </source>
</evidence>
<evidence type="ECO:0000256" key="7">
    <source>
        <dbReference type="SAM" id="MobiDB-lite"/>
    </source>
</evidence>
<feature type="domain" description="Methyl-accepting transducer" evidence="8">
    <location>
        <begin position="30"/>
        <end position="266"/>
    </location>
</feature>
<dbReference type="GO" id="GO:0007165">
    <property type="term" value="P:signal transduction"/>
    <property type="evidence" value="ECO:0007669"/>
    <property type="project" value="UniProtKB-KW"/>
</dbReference>
<keyword evidence="3 5" id="KW-0807">Transducer</keyword>
<evidence type="ECO:0000256" key="3">
    <source>
        <dbReference type="ARBA" id="ARBA00023224"/>
    </source>
</evidence>
<dbReference type="Gene3D" id="3.40.190.10">
    <property type="entry name" value="Periplasmic binding protein-like II"/>
    <property type="match status" value="2"/>
</dbReference>
<feature type="compositionally biased region" description="Basic and acidic residues" evidence="7">
    <location>
        <begin position="520"/>
        <end position="533"/>
    </location>
</feature>
<dbReference type="InterPro" id="IPR004090">
    <property type="entry name" value="Chemotax_Me-accpt_rcpt"/>
</dbReference>
<dbReference type="GO" id="GO:0006935">
    <property type="term" value="P:chemotaxis"/>
    <property type="evidence" value="ECO:0007669"/>
    <property type="project" value="InterPro"/>
</dbReference>
<dbReference type="Pfam" id="PF00015">
    <property type="entry name" value="MCPsignal"/>
    <property type="match status" value="1"/>
</dbReference>
<evidence type="ECO:0000256" key="6">
    <source>
        <dbReference type="SAM" id="Coils"/>
    </source>
</evidence>
<dbReference type="GO" id="GO:0055085">
    <property type="term" value="P:transmembrane transport"/>
    <property type="evidence" value="ECO:0007669"/>
    <property type="project" value="InterPro"/>
</dbReference>
<evidence type="ECO:0000256" key="2">
    <source>
        <dbReference type="ARBA" id="ARBA00022729"/>
    </source>
</evidence>
<dbReference type="InterPro" id="IPR005770">
    <property type="entry name" value="PhnD"/>
</dbReference>
<dbReference type="CDD" id="cd01071">
    <property type="entry name" value="PBP2_PhnD_like"/>
    <property type="match status" value="1"/>
</dbReference>
<reference evidence="9 10" key="1">
    <citation type="submission" date="2018-10" db="EMBL/GenBank/DDBJ databases">
        <authorList>
            <person name="Zhang X."/>
        </authorList>
    </citation>
    <scope>NUCLEOTIDE SEQUENCE [LARGE SCALE GENOMIC DNA]</scope>
    <source>
        <strain evidence="9 10">SK-G1</strain>
    </source>
</reference>
<dbReference type="GO" id="GO:0004888">
    <property type="term" value="F:transmembrane signaling receptor activity"/>
    <property type="evidence" value="ECO:0007669"/>
    <property type="project" value="InterPro"/>
</dbReference>
<dbReference type="Pfam" id="PF12974">
    <property type="entry name" value="Phosphonate-bd"/>
    <property type="match status" value="1"/>
</dbReference>
<keyword evidence="2" id="KW-0732">Signal</keyword>
<dbReference type="SUPFAM" id="SSF58104">
    <property type="entry name" value="Methyl-accepting chemotaxis protein (MCP) signaling domain"/>
    <property type="match status" value="1"/>
</dbReference>
<dbReference type="AlphaFoldDB" id="A0A3G2R8F6"/>
<dbReference type="RefSeq" id="WP_122015432.1">
    <property type="nucleotide sequence ID" value="NZ_CP033169.1"/>
</dbReference>
<comment type="similarity">
    <text evidence="1">Belongs to the phosphate/phosphite/phosphonate binding protein family.</text>
</comment>
<dbReference type="InterPro" id="IPR004089">
    <property type="entry name" value="MCPsignal_dom"/>
</dbReference>
<dbReference type="PANTHER" id="PTHR32089">
    <property type="entry name" value="METHYL-ACCEPTING CHEMOTAXIS PROTEIN MCPB"/>
    <property type="match status" value="1"/>
</dbReference>
<sequence length="558" mass="60775">MPVDLGISGIEDILPIGEKLGYDAHEINWIVDRNSEKSRRLVEIIEGINVNSQKNSNSLTAGTSDLEELSKFASGLKESALEVLNKSRESLGKIREGSQAIAEVQNLIDRVSEEMDKSSNDVAGLLELTDKVAGFVTFVRSIARQTHLLAINATIEAARAGEVGRGFGVVASEIRKLAEMSSTRAHEIQETAGVINEGISRAHSISRESAARLKGVREKTQLSGNVMDESVKVFEDIAGVNEKLFESISRQAKTAGSLSEIFSSLARETAATSDSTRKVTELIKEQEQNNRMLLDIAEKLVKNVYALQKTTLKFKKKDELIIGINPALSPDVIKAMYLPAINAVGETAGFNFRVMIAADYNALADCLIEGIVDVGWFSPLAYVNARYKADITPIATPVVNGAASYRGYIITVPGSGISSIKDLKGKKLAFVDPKSASGYAYPRMLLKKAGIDPDRDLSEKVFLGTHSRVVEAVLQGTVDAGATYSEALDDAKKRGLAVEKLKILAETDPIPKDCIAARPDIEKKRGGQPEERIYGLQSKKRKDERGRIYHKRLYSGHG</sequence>
<dbReference type="KEGG" id="bacg:D2962_14775"/>
<dbReference type="PRINTS" id="PR00260">
    <property type="entry name" value="CHEMTRNSDUCR"/>
</dbReference>
<proteinExistence type="inferred from homology"/>
<dbReference type="PANTHER" id="PTHR32089:SF112">
    <property type="entry name" value="LYSOZYME-LIKE PROTEIN-RELATED"/>
    <property type="match status" value="1"/>
</dbReference>
<dbReference type="GO" id="GO:0043190">
    <property type="term" value="C:ATP-binding cassette (ABC) transporter complex"/>
    <property type="evidence" value="ECO:0007669"/>
    <property type="project" value="InterPro"/>
</dbReference>
<dbReference type="EMBL" id="CP033169">
    <property type="protein sequence ID" value="AYO31693.1"/>
    <property type="molecule type" value="Genomic_DNA"/>
</dbReference>
<gene>
    <name evidence="9" type="ORF">D2962_14775</name>
</gene>
<evidence type="ECO:0000256" key="1">
    <source>
        <dbReference type="ARBA" id="ARBA00007162"/>
    </source>
</evidence>
<accession>A0A3G2R8F6</accession>
<dbReference type="Proteomes" id="UP000280960">
    <property type="component" value="Chromosome"/>
</dbReference>
<dbReference type="SUPFAM" id="SSF53850">
    <property type="entry name" value="Periplasmic binding protein-like II"/>
    <property type="match status" value="1"/>
</dbReference>
<evidence type="ECO:0000256" key="5">
    <source>
        <dbReference type="PROSITE-ProRule" id="PRU00284"/>
    </source>
</evidence>
<organism evidence="9 10">
    <name type="scientific">Biomaibacter acetigenes</name>
    <dbReference type="NCBI Taxonomy" id="2316383"/>
    <lineage>
        <taxon>Bacteria</taxon>
        <taxon>Bacillati</taxon>
        <taxon>Bacillota</taxon>
        <taxon>Clostridia</taxon>
        <taxon>Thermosediminibacterales</taxon>
        <taxon>Tepidanaerobacteraceae</taxon>
        <taxon>Biomaibacter</taxon>
    </lineage>
</organism>
<evidence type="ECO:0000313" key="9">
    <source>
        <dbReference type="EMBL" id="AYO31693.1"/>
    </source>
</evidence>
<dbReference type="NCBIfam" id="TIGR01098">
    <property type="entry name" value="3A0109s03R"/>
    <property type="match status" value="1"/>
</dbReference>
<feature type="coiled-coil region" evidence="6">
    <location>
        <begin position="94"/>
        <end position="121"/>
    </location>
</feature>
<dbReference type="Gene3D" id="1.10.287.950">
    <property type="entry name" value="Methyl-accepting chemotaxis protein"/>
    <property type="match status" value="1"/>
</dbReference>
<feature type="region of interest" description="Disordered" evidence="7">
    <location>
        <begin position="520"/>
        <end position="558"/>
    </location>
</feature>
<protein>
    <submittedName>
        <fullName evidence="9">Phosphate/phosphite/phosphonate ABC transporter substrate-binding protein</fullName>
    </submittedName>
</protein>
<dbReference type="PROSITE" id="PS50111">
    <property type="entry name" value="CHEMOTAXIS_TRANSDUC_2"/>
    <property type="match status" value="1"/>
</dbReference>
<keyword evidence="6" id="KW-0175">Coiled coil</keyword>
<keyword evidence="10" id="KW-1185">Reference proteome</keyword>